<sequence length="613" mass="66032">MLRGAAGRAALNVSSPVRVARVRRLHSEPAPKAHPTKANWALPSTAVALAAGAALYATAQANVIHNDAPSESPEAQVRATPNALTNSTLEDEGLSTIVWGSNKTHVLDDALPESIRVPSHSEWFNNVALRDLALHEQHAACVDARGDLYQWGDGFLGNEAGSSRARPELTLKGKNITQVQLTRSRVYALSASGHIYVLSSRREEQALPIAAQTPASTPWWGTGWLWGEEETVDFAQVTPTDKLKRGERFVQISAGSDHLLALTSEGRTFAHPITLNANSHGQLGFRRCDVPSPADLLHIHLPNKHPRVPVELTPKVLADPYAKATPGIRPATSAPRHTEGLVGKEAAAAGIDDRNIRWSDRLFEIPALKDVKVDRIAAGSRSSFAKTPDGRVLGWGANDYGQIGLGGNVTLEAITVPTEVILWRTTPGTMKTKCLDVFAGGDLTIFEVERRDGTSLPYIDVLACGNGQYGSLGNAQYSNAQSAPVRAKNVSGLLEYNESTRSLQAIVPEEISISPTGHVLLTLDTKTRAGPGGGGRDVVAWGSNYDYQLGTGKRGSMAVPTALQSVDGERFMLRSKTAVEVRDLQGKVWKKGVQVEQKAVAGWSNSVVYWRIR</sequence>
<dbReference type="PANTHER" id="PTHR47563:SF1">
    <property type="entry name" value="PROTEIN FMP25, MITOCHONDRIAL"/>
    <property type="match status" value="1"/>
</dbReference>
<dbReference type="PROSITE" id="PS50012">
    <property type="entry name" value="RCC1_3"/>
    <property type="match status" value="2"/>
</dbReference>
<dbReference type="Pfam" id="PF00415">
    <property type="entry name" value="RCC1"/>
    <property type="match status" value="1"/>
</dbReference>
<accession>A0A4Q9N0W9</accession>
<gene>
    <name evidence="2" type="ORF">BD311DRAFT_687128</name>
</gene>
<evidence type="ECO:0000313" key="2">
    <source>
        <dbReference type="EMBL" id="TBU32306.1"/>
    </source>
</evidence>
<dbReference type="AlphaFoldDB" id="A0A4Q9N0W9"/>
<dbReference type="Gene3D" id="2.130.10.30">
    <property type="entry name" value="Regulator of chromosome condensation 1/beta-lactamase-inhibitor protein II"/>
    <property type="match status" value="2"/>
</dbReference>
<dbReference type="OrthoDB" id="10256179at2759"/>
<dbReference type="InterPro" id="IPR000408">
    <property type="entry name" value="Reg_chr_condens"/>
</dbReference>
<dbReference type="PROSITE" id="PS00626">
    <property type="entry name" value="RCC1_2"/>
    <property type="match status" value="1"/>
</dbReference>
<protein>
    <submittedName>
        <fullName evidence="2">RCC1/BLIP-II</fullName>
    </submittedName>
</protein>
<dbReference type="EMBL" id="ML143395">
    <property type="protein sequence ID" value="TBU32306.1"/>
    <property type="molecule type" value="Genomic_DNA"/>
</dbReference>
<dbReference type="GO" id="GO:0034551">
    <property type="term" value="P:mitochondrial respiratory chain complex III assembly"/>
    <property type="evidence" value="ECO:0007669"/>
    <property type="project" value="TreeGrafter"/>
</dbReference>
<feature type="repeat" description="RCC1" evidence="1">
    <location>
        <begin position="390"/>
        <end position="450"/>
    </location>
</feature>
<proteinExistence type="predicted"/>
<dbReference type="PRINTS" id="PR00633">
    <property type="entry name" value="RCCNDNSATION"/>
</dbReference>
<dbReference type="GO" id="GO:0005743">
    <property type="term" value="C:mitochondrial inner membrane"/>
    <property type="evidence" value="ECO:0007669"/>
    <property type="project" value="TreeGrafter"/>
</dbReference>
<name>A0A4Q9N0W9_9APHY</name>
<reference evidence="2" key="1">
    <citation type="submission" date="2019-01" db="EMBL/GenBank/DDBJ databases">
        <title>Draft genome sequences of three monokaryotic isolates of the white-rot basidiomycete fungus Dichomitus squalens.</title>
        <authorList>
            <consortium name="DOE Joint Genome Institute"/>
            <person name="Lopez S.C."/>
            <person name="Andreopoulos B."/>
            <person name="Pangilinan J."/>
            <person name="Lipzen A."/>
            <person name="Riley R."/>
            <person name="Ahrendt S."/>
            <person name="Ng V."/>
            <person name="Barry K."/>
            <person name="Daum C."/>
            <person name="Grigoriev I.V."/>
            <person name="Hilden K.S."/>
            <person name="Makela M.R."/>
            <person name="de Vries R.P."/>
        </authorList>
    </citation>
    <scope>NUCLEOTIDE SEQUENCE [LARGE SCALE GENOMIC DNA]</scope>
    <source>
        <strain evidence="2">OM18370.1</strain>
    </source>
</reference>
<dbReference type="Proteomes" id="UP000292957">
    <property type="component" value="Unassembled WGS sequence"/>
</dbReference>
<feature type="repeat" description="RCC1" evidence="1">
    <location>
        <begin position="221"/>
        <end position="265"/>
    </location>
</feature>
<evidence type="ECO:0000256" key="1">
    <source>
        <dbReference type="PROSITE-ProRule" id="PRU00235"/>
    </source>
</evidence>
<dbReference type="InterPro" id="IPR053245">
    <property type="entry name" value="MitoProcess-Associated"/>
</dbReference>
<dbReference type="PANTHER" id="PTHR47563">
    <property type="entry name" value="PROTEIN FMP25, MITOCHONDRIAL"/>
    <property type="match status" value="1"/>
</dbReference>
<dbReference type="SUPFAM" id="SSF50985">
    <property type="entry name" value="RCC1/BLIP-II"/>
    <property type="match status" value="1"/>
</dbReference>
<dbReference type="InterPro" id="IPR009091">
    <property type="entry name" value="RCC1/BLIP-II"/>
</dbReference>
<organism evidence="2">
    <name type="scientific">Dichomitus squalens</name>
    <dbReference type="NCBI Taxonomy" id="114155"/>
    <lineage>
        <taxon>Eukaryota</taxon>
        <taxon>Fungi</taxon>
        <taxon>Dikarya</taxon>
        <taxon>Basidiomycota</taxon>
        <taxon>Agaricomycotina</taxon>
        <taxon>Agaricomycetes</taxon>
        <taxon>Polyporales</taxon>
        <taxon>Polyporaceae</taxon>
        <taxon>Dichomitus</taxon>
    </lineage>
</organism>